<feature type="repeat" description="WD" evidence="3">
    <location>
        <begin position="281"/>
        <end position="326"/>
    </location>
</feature>
<dbReference type="Gramene" id="EME26788">
    <property type="protein sequence ID" value="EME26788"/>
    <property type="gene ID" value="Gasu_55800"/>
</dbReference>
<dbReference type="RefSeq" id="XP_005703308.1">
    <property type="nucleotide sequence ID" value="XM_005703251.1"/>
</dbReference>
<dbReference type="KEGG" id="gsl:Gasu_55800"/>
<dbReference type="STRING" id="130081.M2XT03"/>
<dbReference type="GO" id="GO:0006261">
    <property type="term" value="P:DNA-templated DNA replication"/>
    <property type="evidence" value="ECO:0007669"/>
    <property type="project" value="TreeGrafter"/>
</dbReference>
<name>M2XT03_GALSU</name>
<dbReference type="Proteomes" id="UP000030680">
    <property type="component" value="Unassembled WGS sequence"/>
</dbReference>
<dbReference type="GO" id="GO:0120330">
    <property type="term" value="C:rixosome complex"/>
    <property type="evidence" value="ECO:0007669"/>
    <property type="project" value="TreeGrafter"/>
</dbReference>
<protein>
    <recommendedName>
        <fullName evidence="6">Transducin family protein / WD-40 repeat family protein</fullName>
    </recommendedName>
</protein>
<dbReference type="GeneID" id="17085741"/>
<reference evidence="5" key="1">
    <citation type="journal article" date="2013" name="Science">
        <title>Gene transfer from bacteria and archaea facilitated evolution of an extremophilic eukaryote.</title>
        <authorList>
            <person name="Schonknecht G."/>
            <person name="Chen W.H."/>
            <person name="Ternes C.M."/>
            <person name="Barbier G.G."/>
            <person name="Shrestha R.P."/>
            <person name="Stanke M."/>
            <person name="Brautigam A."/>
            <person name="Baker B.J."/>
            <person name="Banfield J.F."/>
            <person name="Garavito R.M."/>
            <person name="Carr K."/>
            <person name="Wilkerson C."/>
            <person name="Rensing S.A."/>
            <person name="Gagneul D."/>
            <person name="Dickenson N.E."/>
            <person name="Oesterhelt C."/>
            <person name="Lercher M.J."/>
            <person name="Weber A.P."/>
        </authorList>
    </citation>
    <scope>NUCLEOTIDE SEQUENCE [LARGE SCALE GENOMIC DNA]</scope>
    <source>
        <strain evidence="5">074W</strain>
    </source>
</reference>
<dbReference type="AlphaFoldDB" id="M2XT03"/>
<feature type="repeat" description="WD" evidence="3">
    <location>
        <begin position="131"/>
        <end position="164"/>
    </location>
</feature>
<dbReference type="SUPFAM" id="SSF50978">
    <property type="entry name" value="WD40 repeat-like"/>
    <property type="match status" value="1"/>
</dbReference>
<evidence type="ECO:0000313" key="5">
    <source>
        <dbReference type="Proteomes" id="UP000030680"/>
    </source>
</evidence>
<dbReference type="GO" id="GO:0005656">
    <property type="term" value="C:nuclear pre-replicative complex"/>
    <property type="evidence" value="ECO:0007669"/>
    <property type="project" value="TreeGrafter"/>
</dbReference>
<dbReference type="EMBL" id="KB454542">
    <property type="protein sequence ID" value="EME26788.1"/>
    <property type="molecule type" value="Genomic_DNA"/>
</dbReference>
<organism evidence="4 5">
    <name type="scientific">Galdieria sulphuraria</name>
    <name type="common">Red alga</name>
    <dbReference type="NCBI Taxonomy" id="130081"/>
    <lineage>
        <taxon>Eukaryota</taxon>
        <taxon>Rhodophyta</taxon>
        <taxon>Bangiophyceae</taxon>
        <taxon>Galdieriales</taxon>
        <taxon>Galdieriaceae</taxon>
        <taxon>Galdieria</taxon>
    </lineage>
</organism>
<gene>
    <name evidence="4" type="ORF">Gasu_55800</name>
</gene>
<dbReference type="Gene3D" id="2.130.10.10">
    <property type="entry name" value="YVTN repeat-like/Quinoprotein amine dehydrogenase"/>
    <property type="match status" value="2"/>
</dbReference>
<dbReference type="Pfam" id="PF00400">
    <property type="entry name" value="WD40"/>
    <property type="match status" value="3"/>
</dbReference>
<dbReference type="PANTHER" id="PTHR18763">
    <property type="entry name" value="WD-REPEAT PROTEIN 18"/>
    <property type="match status" value="1"/>
</dbReference>
<dbReference type="InterPro" id="IPR036322">
    <property type="entry name" value="WD40_repeat_dom_sf"/>
</dbReference>
<evidence type="ECO:0008006" key="6">
    <source>
        <dbReference type="Google" id="ProtNLM"/>
    </source>
</evidence>
<dbReference type="OMA" id="CIHERTI"/>
<evidence type="ECO:0000256" key="3">
    <source>
        <dbReference type="PROSITE-ProRule" id="PRU00221"/>
    </source>
</evidence>
<keyword evidence="2" id="KW-0677">Repeat</keyword>
<proteinExistence type="predicted"/>
<evidence type="ECO:0000256" key="1">
    <source>
        <dbReference type="ARBA" id="ARBA00022574"/>
    </source>
</evidence>
<dbReference type="InterPro" id="IPR015943">
    <property type="entry name" value="WD40/YVTN_repeat-like_dom_sf"/>
</dbReference>
<accession>M2XT03</accession>
<evidence type="ECO:0000256" key="2">
    <source>
        <dbReference type="ARBA" id="ARBA00022737"/>
    </source>
</evidence>
<feature type="repeat" description="WD" evidence="3">
    <location>
        <begin position="187"/>
        <end position="230"/>
    </location>
</feature>
<dbReference type="PANTHER" id="PTHR18763:SF0">
    <property type="entry name" value="WD REPEAT-CONTAINING PROTEIN 18"/>
    <property type="match status" value="1"/>
</dbReference>
<dbReference type="OrthoDB" id="756370at2759"/>
<dbReference type="SMART" id="SM00320">
    <property type="entry name" value="WD40"/>
    <property type="match status" value="4"/>
</dbReference>
<dbReference type="InterPro" id="IPR045227">
    <property type="entry name" value="WDR18/Ipi3/RID3"/>
</dbReference>
<keyword evidence="1 3" id="KW-0853">WD repeat</keyword>
<keyword evidence="5" id="KW-1185">Reference proteome</keyword>
<dbReference type="GO" id="GO:0006364">
    <property type="term" value="P:rRNA processing"/>
    <property type="evidence" value="ECO:0007669"/>
    <property type="project" value="TreeGrafter"/>
</dbReference>
<dbReference type="PROSITE" id="PS50082">
    <property type="entry name" value="WD_REPEATS_2"/>
    <property type="match status" value="3"/>
</dbReference>
<evidence type="ECO:0000313" key="4">
    <source>
        <dbReference type="EMBL" id="EME26788.1"/>
    </source>
</evidence>
<dbReference type="InterPro" id="IPR001680">
    <property type="entry name" value="WD40_rpt"/>
</dbReference>
<dbReference type="eggNOG" id="KOG0646">
    <property type="taxonomic scope" value="Eukaryota"/>
</dbReference>
<sequence length="440" mass="50926">MLDEQQVSVLITHSDHRWTQLWVPGEEKPRRLFSIQSVAPGCLSLCRLHTGYHFTCKKDSVQSTQTATVEASPGSFEFFSLQKESSEFKCSAPEGLVVFKYSFTGRYLLGGDVFGRLYIWEVSSGVLLGIWVAHWRALSDICFADDGIVFVTASEDGTLKSWSLLQLTQLSLYSIHENRKPIPLATFRGHTMPVTNVCCGKYALRDWIFSCSLDCTVRVWKLSSGEWLHTYSLVYPLTCLTMHHHEAVLFVGTRDGKIYQVSIYLPLKSNPSSSCAVQLLKKEHSTQVTCLRWIPQHGERKGLLLSASEDQSIHVYDYTRHEMIQMYNKMLGKVSNMEIVEQASSHFTTTMMMNIDRWNIRLKRIPISSESTSELKSIWACYEPKKYVKSHEEVEEDKPYWMMKSDQRIEIQQLFKYYDHCIHERTINDGTWKKDHWKIE</sequence>